<gene>
    <name evidence="2" type="ORF">Egran_01132</name>
</gene>
<accession>A0A232M4A2</accession>
<protein>
    <submittedName>
        <fullName evidence="2">Uncharacterized protein</fullName>
    </submittedName>
</protein>
<dbReference type="AlphaFoldDB" id="A0A232M4A2"/>
<feature type="compositionally biased region" description="Basic and acidic residues" evidence="1">
    <location>
        <begin position="199"/>
        <end position="214"/>
    </location>
</feature>
<reference evidence="2 3" key="1">
    <citation type="journal article" date="2015" name="Environ. Microbiol.">
        <title>Metagenome sequence of Elaphomyces granulatus from sporocarp tissue reveals Ascomycota ectomycorrhizal fingerprints of genome expansion and a Proteobacteria-rich microbiome.</title>
        <authorList>
            <person name="Quandt C.A."/>
            <person name="Kohler A."/>
            <person name="Hesse C.N."/>
            <person name="Sharpton T.J."/>
            <person name="Martin F."/>
            <person name="Spatafora J.W."/>
        </authorList>
    </citation>
    <scope>NUCLEOTIDE SEQUENCE [LARGE SCALE GENOMIC DNA]</scope>
    <source>
        <strain evidence="2 3">OSC145934</strain>
    </source>
</reference>
<keyword evidence="3" id="KW-1185">Reference proteome</keyword>
<evidence type="ECO:0000313" key="2">
    <source>
        <dbReference type="EMBL" id="OXV11104.1"/>
    </source>
</evidence>
<feature type="compositionally biased region" description="Polar residues" evidence="1">
    <location>
        <begin position="243"/>
        <end position="255"/>
    </location>
</feature>
<dbReference type="Pfam" id="PF13917">
    <property type="entry name" value="zf-CCHC_3"/>
    <property type="match status" value="1"/>
</dbReference>
<feature type="compositionally biased region" description="Low complexity" evidence="1">
    <location>
        <begin position="106"/>
        <end position="120"/>
    </location>
</feature>
<feature type="compositionally biased region" description="Basic and acidic residues" evidence="1">
    <location>
        <begin position="183"/>
        <end position="192"/>
    </location>
</feature>
<proteinExistence type="predicted"/>
<organism evidence="2 3">
    <name type="scientific">Elaphomyces granulatus</name>
    <dbReference type="NCBI Taxonomy" id="519963"/>
    <lineage>
        <taxon>Eukaryota</taxon>
        <taxon>Fungi</taxon>
        <taxon>Dikarya</taxon>
        <taxon>Ascomycota</taxon>
        <taxon>Pezizomycotina</taxon>
        <taxon>Eurotiomycetes</taxon>
        <taxon>Eurotiomycetidae</taxon>
        <taxon>Eurotiales</taxon>
        <taxon>Elaphomycetaceae</taxon>
        <taxon>Elaphomyces</taxon>
    </lineage>
</organism>
<evidence type="ECO:0000256" key="1">
    <source>
        <dbReference type="SAM" id="MobiDB-lite"/>
    </source>
</evidence>
<feature type="compositionally biased region" description="Basic and acidic residues" evidence="1">
    <location>
        <begin position="263"/>
        <end position="275"/>
    </location>
</feature>
<evidence type="ECO:0000313" key="3">
    <source>
        <dbReference type="Proteomes" id="UP000243515"/>
    </source>
</evidence>
<sequence>MNRYRNVPGLRGPTKASQLTLCQNFECKVSAQERPYISRPSRTQQLQDPALVPKLTSEVSNDLQRTTGVADEVLAMKEQERGRIRYPSNQDEGQHGLISSKKRTRSVSSYSSISASTISTNLSRSPSPKHRRRYDSADSQERHLQRVKSSSPSLSKQRKRRYSEKSSRYSYSSGSSVGRRSSRIRERRDERNIRRRRRESSPDERGRRRDDSSRRGSWRGRSHSQSRDRSRIMRGRRSLPPVQRNTTDPQRSIQGSYRPLENAIDRRSEHRERNRAGYIRGNPSASPQRERSLSPFSKRLALTLAMNTKR</sequence>
<dbReference type="EMBL" id="NPHW01002607">
    <property type="protein sequence ID" value="OXV11104.1"/>
    <property type="molecule type" value="Genomic_DNA"/>
</dbReference>
<name>A0A232M4A2_9EURO</name>
<dbReference type="OrthoDB" id="437973at2759"/>
<comment type="caution">
    <text evidence="2">The sequence shown here is derived from an EMBL/GenBank/DDBJ whole genome shotgun (WGS) entry which is preliminary data.</text>
</comment>
<feature type="region of interest" description="Disordered" evidence="1">
    <location>
        <begin position="80"/>
        <end position="296"/>
    </location>
</feature>
<feature type="compositionally biased region" description="Low complexity" evidence="1">
    <location>
        <begin position="168"/>
        <end position="179"/>
    </location>
</feature>
<dbReference type="Proteomes" id="UP000243515">
    <property type="component" value="Unassembled WGS sequence"/>
</dbReference>
<feature type="compositionally biased region" description="Basic and acidic residues" evidence="1">
    <location>
        <begin position="134"/>
        <end position="144"/>
    </location>
</feature>